<dbReference type="InterPro" id="IPR018060">
    <property type="entry name" value="HTH_AraC"/>
</dbReference>
<dbReference type="PROSITE" id="PS01124">
    <property type="entry name" value="HTH_ARAC_FAMILY_2"/>
    <property type="match status" value="1"/>
</dbReference>
<evidence type="ECO:0000313" key="7">
    <source>
        <dbReference type="Proteomes" id="UP000194161"/>
    </source>
</evidence>
<dbReference type="OrthoDB" id="9809338at2"/>
<dbReference type="RefSeq" id="WP_086080493.1">
    <property type="nucleotide sequence ID" value="NZ_CP021111.1"/>
</dbReference>
<sequence>MPATRPVRCQPQDGIHDFWRDAALPYVESRRACHSRACYKPHSHPTYSIGAVDAGTSVFTGAVDGPVRLHPGTVVFVPAMRMHACNPATETAWSYQMLHLDAQWLRAVRAEYAPALGGALLQPEPVRIVHDAQLYRRFCQLNDVLFSTAPAGDKEAALIAFIGDSDGAQGLRVDTPALAAGLAERLLPAMQAVSDAPGEALALQDLARRVGMSRYQFIRAVRAATGMTPHAWQLNLRVNLARDRLRSGARLADLAHHLGFADQAHFQRVFKAYAAVTPGRYQVQRYSPRGAGSARLVCGSRMAGLSRHD</sequence>
<dbReference type="PANTHER" id="PTHR46796">
    <property type="entry name" value="HTH-TYPE TRANSCRIPTIONAL ACTIVATOR RHAS-RELATED"/>
    <property type="match status" value="1"/>
</dbReference>
<dbReference type="AlphaFoldDB" id="A0A1W6ZHX5"/>
<dbReference type="InterPro" id="IPR003313">
    <property type="entry name" value="AraC-bd"/>
</dbReference>
<dbReference type="Gene3D" id="1.10.10.60">
    <property type="entry name" value="Homeodomain-like"/>
    <property type="match status" value="2"/>
</dbReference>
<dbReference type="SMART" id="SM00342">
    <property type="entry name" value="HTH_ARAC"/>
    <property type="match status" value="1"/>
</dbReference>
<keyword evidence="4" id="KW-0804">Transcription</keyword>
<proteinExistence type="predicted"/>
<dbReference type="SUPFAM" id="SSF51215">
    <property type="entry name" value="Regulatory protein AraC"/>
    <property type="match status" value="1"/>
</dbReference>
<feature type="domain" description="HTH araC/xylS-type" evidence="5">
    <location>
        <begin position="184"/>
        <end position="284"/>
    </location>
</feature>
<keyword evidence="1" id="KW-0805">Transcription regulation</keyword>
<dbReference type="InterPro" id="IPR018062">
    <property type="entry name" value="HTH_AraC-typ_CS"/>
</dbReference>
<keyword evidence="3" id="KW-0010">Activator</keyword>
<reference evidence="6 7" key="1">
    <citation type="submission" date="2017-05" db="EMBL/GenBank/DDBJ databases">
        <title>Complete and WGS of Bordetella genogroups.</title>
        <authorList>
            <person name="Spilker T."/>
            <person name="LiPuma J."/>
        </authorList>
    </citation>
    <scope>NUCLEOTIDE SEQUENCE [LARGE SCALE GENOMIC DNA]</scope>
    <source>
        <strain evidence="6 7">AU7206</strain>
    </source>
</reference>
<dbReference type="PANTHER" id="PTHR46796:SF2">
    <property type="entry name" value="TRANSCRIPTIONAL REGULATORY PROTEIN"/>
    <property type="match status" value="1"/>
</dbReference>
<dbReference type="Proteomes" id="UP000194161">
    <property type="component" value="Chromosome"/>
</dbReference>
<dbReference type="SUPFAM" id="SSF46689">
    <property type="entry name" value="Homeodomain-like"/>
    <property type="match status" value="2"/>
</dbReference>
<dbReference type="GO" id="GO:0003700">
    <property type="term" value="F:DNA-binding transcription factor activity"/>
    <property type="evidence" value="ECO:0007669"/>
    <property type="project" value="InterPro"/>
</dbReference>
<protein>
    <submittedName>
        <fullName evidence="6">AraC family transcriptional regulator</fullName>
    </submittedName>
</protein>
<evidence type="ECO:0000256" key="1">
    <source>
        <dbReference type="ARBA" id="ARBA00023015"/>
    </source>
</evidence>
<keyword evidence="2" id="KW-0238">DNA-binding</keyword>
<keyword evidence="7" id="KW-1185">Reference proteome</keyword>
<organism evidence="6 7">
    <name type="scientific">Bordetella genomosp. 13</name>
    <dbReference type="NCBI Taxonomy" id="463040"/>
    <lineage>
        <taxon>Bacteria</taxon>
        <taxon>Pseudomonadati</taxon>
        <taxon>Pseudomonadota</taxon>
        <taxon>Betaproteobacteria</taxon>
        <taxon>Burkholderiales</taxon>
        <taxon>Alcaligenaceae</taxon>
        <taxon>Bordetella</taxon>
    </lineage>
</organism>
<dbReference type="InterPro" id="IPR050204">
    <property type="entry name" value="AraC_XylS_family_regulators"/>
</dbReference>
<dbReference type="InterPro" id="IPR009057">
    <property type="entry name" value="Homeodomain-like_sf"/>
</dbReference>
<evidence type="ECO:0000259" key="5">
    <source>
        <dbReference type="PROSITE" id="PS01124"/>
    </source>
</evidence>
<dbReference type="KEGG" id="bgm:CAL15_22250"/>
<accession>A0A1W6ZHX5</accession>
<dbReference type="PROSITE" id="PS00041">
    <property type="entry name" value="HTH_ARAC_FAMILY_1"/>
    <property type="match status" value="2"/>
</dbReference>
<evidence type="ECO:0000256" key="4">
    <source>
        <dbReference type="ARBA" id="ARBA00023163"/>
    </source>
</evidence>
<dbReference type="Pfam" id="PF02311">
    <property type="entry name" value="AraC_binding"/>
    <property type="match status" value="1"/>
</dbReference>
<dbReference type="STRING" id="463040.CAL15_22250"/>
<evidence type="ECO:0000313" key="6">
    <source>
        <dbReference type="EMBL" id="ARP96845.1"/>
    </source>
</evidence>
<dbReference type="Pfam" id="PF12833">
    <property type="entry name" value="HTH_18"/>
    <property type="match status" value="1"/>
</dbReference>
<dbReference type="InterPro" id="IPR037923">
    <property type="entry name" value="HTH-like"/>
</dbReference>
<gene>
    <name evidence="6" type="ORF">CAL15_22250</name>
</gene>
<evidence type="ECO:0000256" key="3">
    <source>
        <dbReference type="ARBA" id="ARBA00023159"/>
    </source>
</evidence>
<evidence type="ECO:0000256" key="2">
    <source>
        <dbReference type="ARBA" id="ARBA00023125"/>
    </source>
</evidence>
<dbReference type="EMBL" id="CP021111">
    <property type="protein sequence ID" value="ARP96845.1"/>
    <property type="molecule type" value="Genomic_DNA"/>
</dbReference>
<name>A0A1W6ZHX5_9BORD</name>
<dbReference type="GO" id="GO:0043565">
    <property type="term" value="F:sequence-specific DNA binding"/>
    <property type="evidence" value="ECO:0007669"/>
    <property type="project" value="InterPro"/>
</dbReference>